<evidence type="ECO:0000313" key="4">
    <source>
        <dbReference type="Proteomes" id="UP001378592"/>
    </source>
</evidence>
<feature type="domain" description="DUF4461" evidence="2">
    <location>
        <begin position="180"/>
        <end position="488"/>
    </location>
</feature>
<evidence type="ECO:0000259" key="2">
    <source>
        <dbReference type="Pfam" id="PF14688"/>
    </source>
</evidence>
<accession>A0AAN9V8R1</accession>
<dbReference type="Pfam" id="PF14687">
    <property type="entry name" value="DUF4460"/>
    <property type="match status" value="1"/>
</dbReference>
<gene>
    <name evidence="3" type="ORF">R5R35_005307</name>
</gene>
<dbReference type="InterPro" id="IPR028031">
    <property type="entry name" value="DUF4460"/>
</dbReference>
<proteinExistence type="predicted"/>
<organism evidence="3 4">
    <name type="scientific">Gryllus longicercus</name>
    <dbReference type="NCBI Taxonomy" id="2509291"/>
    <lineage>
        <taxon>Eukaryota</taxon>
        <taxon>Metazoa</taxon>
        <taxon>Ecdysozoa</taxon>
        <taxon>Arthropoda</taxon>
        <taxon>Hexapoda</taxon>
        <taxon>Insecta</taxon>
        <taxon>Pterygota</taxon>
        <taxon>Neoptera</taxon>
        <taxon>Polyneoptera</taxon>
        <taxon>Orthoptera</taxon>
        <taxon>Ensifera</taxon>
        <taxon>Gryllidea</taxon>
        <taxon>Grylloidea</taxon>
        <taxon>Gryllidae</taxon>
        <taxon>Gryllinae</taxon>
        <taxon>Gryllus</taxon>
    </lineage>
</organism>
<dbReference type="PANTHER" id="PTHR31596:SF1">
    <property type="entry name" value="T-CELL ACTIVATION INHIBITOR, MITOCHONDRIAL"/>
    <property type="match status" value="1"/>
</dbReference>
<name>A0AAN9V8R1_9ORTH</name>
<comment type="caution">
    <text evidence="3">The sequence shown here is derived from an EMBL/GenBank/DDBJ whole genome shotgun (WGS) entry which is preliminary data.</text>
</comment>
<evidence type="ECO:0000259" key="1">
    <source>
        <dbReference type="Pfam" id="PF14687"/>
    </source>
</evidence>
<dbReference type="InterPro" id="IPR027986">
    <property type="entry name" value="TCAIM"/>
</dbReference>
<keyword evidence="4" id="KW-1185">Reference proteome</keyword>
<evidence type="ECO:0008006" key="5">
    <source>
        <dbReference type="Google" id="ProtNLM"/>
    </source>
</evidence>
<dbReference type="Pfam" id="PF14688">
    <property type="entry name" value="DUF4461"/>
    <property type="match status" value="1"/>
</dbReference>
<dbReference type="AlphaFoldDB" id="A0AAN9V8R1"/>
<sequence length="489" mass="56437">MEKLFHKRWLIKSCFSLGSANALNIYRCLSSAEVSTALRPFYFSVHPDLFGQYPDERIINENSLKQLSSYIETLQQRRPARPTSVTFYLRSRSNGTNVSKKGSFRSVKIDLKQRDLRKTVLSILKSCDLPTTYVDNIAPAPKQEPSFGLEIRKPKFDENDPIFGAAILRREVKQGKDGEKLSVWLEKNVEQARMKLAACQPVREEIIRLQITLQDALGVQRVLWDCGWNVTHFRGCLQSFQALARHHPDVMHVLKGRTLMFGNDTGVSMDGHVMLNSGEVRHNWLDLIKNVHKHDIVLLRIPSFEKAVSRVLRDIRVVRRKFQPKVMAKHYENHLRRLTTSLSDHQGRFGYPREWPEKLDKFELVVETEAGPLMVSPTGQFIVPASCPGSLVVSFIDGNMEEATSLLLRYKSNKHVERDLVQQCVDEFQLAALHKDDNITPELMIACCKQMLQHQEQLRRNLLNTRIWVTNYYSVLSDGEMCIPWNWKL</sequence>
<evidence type="ECO:0000313" key="3">
    <source>
        <dbReference type="EMBL" id="KAK7792587.1"/>
    </source>
</evidence>
<protein>
    <recommendedName>
        <fullName evidence="5">T-cell activation inhibitor, mitochondrial</fullName>
    </recommendedName>
</protein>
<reference evidence="3 4" key="1">
    <citation type="submission" date="2024-03" db="EMBL/GenBank/DDBJ databases">
        <title>The genome assembly and annotation of the cricket Gryllus longicercus Weissman &amp; Gray.</title>
        <authorList>
            <person name="Szrajer S."/>
            <person name="Gray D."/>
            <person name="Ylla G."/>
        </authorList>
    </citation>
    <scope>NUCLEOTIDE SEQUENCE [LARGE SCALE GENOMIC DNA]</scope>
    <source>
        <strain evidence="3">DAG 2021-001</strain>
        <tissue evidence="3">Whole body minus gut</tissue>
    </source>
</reference>
<dbReference type="Proteomes" id="UP001378592">
    <property type="component" value="Unassembled WGS sequence"/>
</dbReference>
<dbReference type="PANTHER" id="PTHR31596">
    <property type="entry name" value="T-CELL ACTIVATION INHIBITOR, MITOCHONDRIAL"/>
    <property type="match status" value="1"/>
</dbReference>
<dbReference type="GO" id="GO:0005739">
    <property type="term" value="C:mitochondrion"/>
    <property type="evidence" value="ECO:0007669"/>
    <property type="project" value="TreeGrafter"/>
</dbReference>
<feature type="domain" description="DUF4460" evidence="1">
    <location>
        <begin position="27"/>
        <end position="129"/>
    </location>
</feature>
<dbReference type="InterPro" id="IPR027989">
    <property type="entry name" value="DUF4461"/>
</dbReference>
<dbReference type="EMBL" id="JAZDUA010000441">
    <property type="protein sequence ID" value="KAK7792587.1"/>
    <property type="molecule type" value="Genomic_DNA"/>
</dbReference>